<evidence type="ECO:0000256" key="1">
    <source>
        <dbReference type="SAM" id="SignalP"/>
    </source>
</evidence>
<dbReference type="EMBL" id="JAABOO010000002">
    <property type="protein sequence ID" value="NER13600.1"/>
    <property type="molecule type" value="Genomic_DNA"/>
</dbReference>
<feature type="signal peptide" evidence="1">
    <location>
        <begin position="1"/>
        <end position="20"/>
    </location>
</feature>
<accession>A0A6P0UMC4</accession>
<evidence type="ECO:0000313" key="3">
    <source>
        <dbReference type="Proteomes" id="UP000468581"/>
    </source>
</evidence>
<sequence>MKKFIILLLFSAFMINTADAQSRAERKKLKAEKADAEYAQMKELVNSGAFVFEAQWATPLGSSRINLLANPNHLKIRDGEADTFFPYFGFIRTGGSSYNRNGGGIEFRGEPVKYTTEFNDKKRAIILKLSAKNDAELYDVILTINRSGTATASVNSSFRSSIFYEGFVKELEDTE</sequence>
<proteinExistence type="predicted"/>
<name>A0A6P0UMC4_9FLAO</name>
<dbReference type="AlphaFoldDB" id="A0A6P0UMC4"/>
<keyword evidence="1" id="KW-0732">Signal</keyword>
<dbReference type="RefSeq" id="WP_163606648.1">
    <property type="nucleotide sequence ID" value="NZ_JAABOO010000002.1"/>
</dbReference>
<dbReference type="Proteomes" id="UP000468581">
    <property type="component" value="Unassembled WGS sequence"/>
</dbReference>
<gene>
    <name evidence="2" type="ORF">GWK08_09140</name>
</gene>
<feature type="chain" id="PRO_5027095926" evidence="1">
    <location>
        <begin position="21"/>
        <end position="175"/>
    </location>
</feature>
<dbReference type="Pfam" id="PF14059">
    <property type="entry name" value="DUF4251"/>
    <property type="match status" value="1"/>
</dbReference>
<evidence type="ECO:0000313" key="2">
    <source>
        <dbReference type="EMBL" id="NER13600.1"/>
    </source>
</evidence>
<keyword evidence="3" id="KW-1185">Reference proteome</keyword>
<organism evidence="2 3">
    <name type="scientific">Leptobacterium flavescens</name>
    <dbReference type="NCBI Taxonomy" id="472055"/>
    <lineage>
        <taxon>Bacteria</taxon>
        <taxon>Pseudomonadati</taxon>
        <taxon>Bacteroidota</taxon>
        <taxon>Flavobacteriia</taxon>
        <taxon>Flavobacteriales</taxon>
        <taxon>Flavobacteriaceae</taxon>
        <taxon>Leptobacterium</taxon>
    </lineage>
</organism>
<comment type="caution">
    <text evidence="2">The sequence shown here is derived from an EMBL/GenBank/DDBJ whole genome shotgun (WGS) entry which is preliminary data.</text>
</comment>
<dbReference type="InterPro" id="IPR025347">
    <property type="entry name" value="DUF4251"/>
</dbReference>
<dbReference type="Gene3D" id="2.40.128.410">
    <property type="match status" value="1"/>
</dbReference>
<protein>
    <submittedName>
        <fullName evidence="2">DUF4251 domain-containing protein</fullName>
    </submittedName>
</protein>
<reference evidence="2 3" key="1">
    <citation type="submission" date="2020-01" db="EMBL/GenBank/DDBJ databases">
        <title>Leptobacterium flavescens.</title>
        <authorList>
            <person name="Wang G."/>
        </authorList>
    </citation>
    <scope>NUCLEOTIDE SEQUENCE [LARGE SCALE GENOMIC DNA]</scope>
    <source>
        <strain evidence="2 3">KCTC 22160</strain>
    </source>
</reference>